<dbReference type="EMBL" id="AP009552">
    <property type="protein sequence ID" value="BAG02098.1"/>
    <property type="molecule type" value="Genomic_DNA"/>
</dbReference>
<dbReference type="EnsemblBacteria" id="BAG02098">
    <property type="protein sequence ID" value="BAG02098"/>
    <property type="gene ID" value="MAE_22760"/>
</dbReference>
<sequence length="79" mass="9155">MGNHFDARGKKRGSSVISYQICVFSPLITGNTPQLPLCNNYWQPEIRWLHIMLCAFCQKNFFFAIKLHKKKIIVVGEID</sequence>
<organism evidence="1 2">
    <name type="scientific">Microcystis aeruginosa (strain NIES-843 / IAM M-2473)</name>
    <dbReference type="NCBI Taxonomy" id="449447"/>
    <lineage>
        <taxon>Bacteria</taxon>
        <taxon>Bacillati</taxon>
        <taxon>Cyanobacteriota</taxon>
        <taxon>Cyanophyceae</taxon>
        <taxon>Oscillatoriophycideae</taxon>
        <taxon>Chroococcales</taxon>
        <taxon>Microcystaceae</taxon>
        <taxon>Microcystis</taxon>
    </lineage>
</organism>
<dbReference type="Proteomes" id="UP000001510">
    <property type="component" value="Chromosome"/>
</dbReference>
<protein>
    <submittedName>
        <fullName evidence="1">Uncharacterized protein</fullName>
    </submittedName>
</protein>
<keyword evidence="2" id="KW-1185">Reference proteome</keyword>
<evidence type="ECO:0000313" key="1">
    <source>
        <dbReference type="EMBL" id="BAG02098.1"/>
    </source>
</evidence>
<dbReference type="STRING" id="449447.MAE_22760"/>
<evidence type="ECO:0000313" key="2">
    <source>
        <dbReference type="Proteomes" id="UP000001510"/>
    </source>
</evidence>
<dbReference type="KEGG" id="mar:MAE_22760"/>
<dbReference type="AlphaFoldDB" id="B0JG93"/>
<reference evidence="1 2" key="1">
    <citation type="journal article" date="2007" name="DNA Res.">
        <title>Complete genomic structure of the bloom-forming toxic cyanobacterium Microcystis aeruginosa NIES-843.</title>
        <authorList>
            <person name="Kaneko T."/>
            <person name="Nakajima N."/>
            <person name="Okamoto S."/>
            <person name="Suzuki I."/>
            <person name="Tanabe Y."/>
            <person name="Tamaoki M."/>
            <person name="Nakamura Y."/>
            <person name="Kasai F."/>
            <person name="Watanabe A."/>
            <person name="Kawashima K."/>
            <person name="Kishida Y."/>
            <person name="Ono A."/>
            <person name="Shimizu Y."/>
            <person name="Takahashi C."/>
            <person name="Minami C."/>
            <person name="Fujishiro T."/>
            <person name="Kohara M."/>
            <person name="Katoh M."/>
            <person name="Nakazaki N."/>
            <person name="Nakayama S."/>
            <person name="Yamada M."/>
            <person name="Tabata S."/>
            <person name="Watanabe M.M."/>
        </authorList>
    </citation>
    <scope>NUCLEOTIDE SEQUENCE [LARGE SCALE GENOMIC DNA]</scope>
    <source>
        <strain evidence="2">NIES-843 / IAM M-247</strain>
    </source>
</reference>
<accession>B0JG93</accession>
<dbReference type="HOGENOM" id="CLU_2602093_0_0_3"/>
<name>B0JG93_MICAN</name>
<dbReference type="PaxDb" id="449447-MAE_22760"/>
<gene>
    <name evidence="1" type="ordered locus">MAE_22760</name>
</gene>
<proteinExistence type="predicted"/>